<dbReference type="AlphaFoldDB" id="A0AAV2H6W9"/>
<evidence type="ECO:0000313" key="1">
    <source>
        <dbReference type="EMBL" id="CAL1527966.1"/>
    </source>
</evidence>
<accession>A0AAV2H6W9</accession>
<name>A0AAV2H6W9_LYMST</name>
<dbReference type="Proteomes" id="UP001497497">
    <property type="component" value="Unassembled WGS sequence"/>
</dbReference>
<protein>
    <recommendedName>
        <fullName evidence="3">SOCS box domain-containing protein</fullName>
    </recommendedName>
</protein>
<gene>
    <name evidence="1" type="ORF">GSLYS_00002136001</name>
</gene>
<dbReference type="InterPro" id="IPR036770">
    <property type="entry name" value="Ankyrin_rpt-contain_sf"/>
</dbReference>
<evidence type="ECO:0000313" key="2">
    <source>
        <dbReference type="Proteomes" id="UP001497497"/>
    </source>
</evidence>
<feature type="non-terminal residue" evidence="1">
    <location>
        <position position="269"/>
    </location>
</feature>
<reference evidence="1 2" key="1">
    <citation type="submission" date="2024-04" db="EMBL/GenBank/DDBJ databases">
        <authorList>
            <consortium name="Genoscope - CEA"/>
            <person name="William W."/>
        </authorList>
    </citation>
    <scope>NUCLEOTIDE SEQUENCE [LARGE SCALE GENOMIC DNA]</scope>
</reference>
<dbReference type="EMBL" id="CAXITT010000025">
    <property type="protein sequence ID" value="CAL1527966.1"/>
    <property type="molecule type" value="Genomic_DNA"/>
</dbReference>
<proteinExistence type="predicted"/>
<organism evidence="1 2">
    <name type="scientific">Lymnaea stagnalis</name>
    <name type="common">Great pond snail</name>
    <name type="synonym">Helix stagnalis</name>
    <dbReference type="NCBI Taxonomy" id="6523"/>
    <lineage>
        <taxon>Eukaryota</taxon>
        <taxon>Metazoa</taxon>
        <taxon>Spiralia</taxon>
        <taxon>Lophotrochozoa</taxon>
        <taxon>Mollusca</taxon>
        <taxon>Gastropoda</taxon>
        <taxon>Heterobranchia</taxon>
        <taxon>Euthyneura</taxon>
        <taxon>Panpulmonata</taxon>
        <taxon>Hygrophila</taxon>
        <taxon>Lymnaeoidea</taxon>
        <taxon>Lymnaeidae</taxon>
        <taxon>Lymnaea</taxon>
    </lineage>
</organism>
<sequence>DVNTCLNNRRDSPLFLAVKLSHASIVRTLLLSPGCDLAHQNINYYSPIDLSLVMVYDNQKEPRQSACWNILEMLLEAGAEPACPDAMLYVIRTALKLNDDQFILRLICTLIDYSRSIELHSLLLCKLHRNQPLYSGEFFDEFLERGSDYTVKLIKFCSSKENLQHIVACFPFYLDSHWDSRHRRDSLFIKLVVYLSVVGWKWTDQADIDCMAKISPGLAQWCHRATRTPISLTHACRVSLTSSSYARQFILPSKIPSMLLSYLNYTDVD</sequence>
<dbReference type="Gene3D" id="1.25.40.20">
    <property type="entry name" value="Ankyrin repeat-containing domain"/>
    <property type="match status" value="1"/>
</dbReference>
<dbReference type="Pfam" id="PF00023">
    <property type="entry name" value="Ank"/>
    <property type="match status" value="1"/>
</dbReference>
<dbReference type="SUPFAM" id="SSF48403">
    <property type="entry name" value="Ankyrin repeat"/>
    <property type="match status" value="1"/>
</dbReference>
<evidence type="ECO:0008006" key="3">
    <source>
        <dbReference type="Google" id="ProtNLM"/>
    </source>
</evidence>
<feature type="non-terminal residue" evidence="1">
    <location>
        <position position="1"/>
    </location>
</feature>
<comment type="caution">
    <text evidence="1">The sequence shown here is derived from an EMBL/GenBank/DDBJ whole genome shotgun (WGS) entry which is preliminary data.</text>
</comment>
<keyword evidence="2" id="KW-1185">Reference proteome</keyword>
<dbReference type="InterPro" id="IPR002110">
    <property type="entry name" value="Ankyrin_rpt"/>
</dbReference>